<keyword evidence="2" id="KW-0472">Membrane</keyword>
<dbReference type="Proteomes" id="UP000475117">
    <property type="component" value="Chromosome"/>
</dbReference>
<dbReference type="GO" id="GO:0016791">
    <property type="term" value="F:phosphatase activity"/>
    <property type="evidence" value="ECO:0007669"/>
    <property type="project" value="TreeGrafter"/>
</dbReference>
<protein>
    <submittedName>
        <fullName evidence="3">SpoIIE family protein phosphatase</fullName>
    </submittedName>
</protein>
<dbReference type="PANTHER" id="PTHR43156:SF2">
    <property type="entry name" value="STAGE II SPORULATION PROTEIN E"/>
    <property type="match status" value="1"/>
</dbReference>
<accession>A0A6B3L4E2</accession>
<dbReference type="RefSeq" id="WP_164363215.1">
    <property type="nucleotide sequence ID" value="NZ_CP066776.1"/>
</dbReference>
<evidence type="ECO:0000256" key="1">
    <source>
        <dbReference type="ARBA" id="ARBA00022801"/>
    </source>
</evidence>
<keyword evidence="2" id="KW-1133">Transmembrane helix</keyword>
<feature type="transmembrane region" description="Helical" evidence="2">
    <location>
        <begin position="223"/>
        <end position="247"/>
    </location>
</feature>
<dbReference type="InterPro" id="IPR036457">
    <property type="entry name" value="PPM-type-like_dom_sf"/>
</dbReference>
<evidence type="ECO:0000313" key="4">
    <source>
        <dbReference type="Proteomes" id="UP000475117"/>
    </source>
</evidence>
<keyword evidence="1" id="KW-0378">Hydrolase</keyword>
<keyword evidence="2" id="KW-0812">Transmembrane</keyword>
<evidence type="ECO:0000256" key="2">
    <source>
        <dbReference type="SAM" id="Phobius"/>
    </source>
</evidence>
<dbReference type="InterPro" id="IPR003660">
    <property type="entry name" value="HAMP_dom"/>
</dbReference>
<dbReference type="AlphaFoldDB" id="A0A6B3L4E2"/>
<dbReference type="GO" id="GO:0007165">
    <property type="term" value="P:signal transduction"/>
    <property type="evidence" value="ECO:0007669"/>
    <property type="project" value="InterPro"/>
</dbReference>
<dbReference type="InterPro" id="IPR052016">
    <property type="entry name" value="Bact_Sigma-Reg"/>
</dbReference>
<feature type="transmembrane region" description="Helical" evidence="2">
    <location>
        <begin position="6"/>
        <end position="27"/>
    </location>
</feature>
<dbReference type="PROSITE" id="PS50885">
    <property type="entry name" value="HAMP"/>
    <property type="match status" value="1"/>
</dbReference>
<sequence length="581" mass="65157">MAIKHLFIGVVVGWSVLVIALVALVWASGGAHKDVAVGQHRRYESFHLADELRQSSDDLTRLVRAYVATGDPRYRQYFYEVVAIRNGESPRPQRYERSYWDLVGRDGTRPTEQGEAKSLEDRMRELQFTDHEFELLQQAREKSDALATVEEDAMQAVNGVFRDEEGNFTVQAAPNQHLAMQLVYNDRYHRAKAEIMRTINEFIDHVDKRTSDEVMASLDRERFYLYLSWPLGGLAVLVSLALFGLIAKYGVVPLRRLRAAVVEFSDGKYHRRPQGDRAAFSEVQDLARSFDSMSDVIVRDIDHRKKVGRELEVAKNSAEAAYRKVKEDLEAAAKIQHALLPSNMPVLKGYKFAFAYQPCEELGGDTLNVFPLDEDRVGVYLLDVSGHGVQAALLASTLSHVMSPMRSDDSVLWQRDVDGGYTLAPPRLVAQRLNVRFPINMETVQYFTIHYGVLNVREGSYRFISAGHPGPRLVSASGDCRTLDAMGPGIGLIEGAKFEEGEAQLERGDRVLFFSDGVLEAANSDGELYQDAQLQRCVKRLRKHGLKDCLRALIVDVVAWSDGEQEDDVSVVAIEVTGDSG</sequence>
<organism evidence="3 4">
    <name type="scientific">Sulfuriroseicoccus oceanibius</name>
    <dbReference type="NCBI Taxonomy" id="2707525"/>
    <lineage>
        <taxon>Bacteria</taxon>
        <taxon>Pseudomonadati</taxon>
        <taxon>Verrucomicrobiota</taxon>
        <taxon>Verrucomicrobiia</taxon>
        <taxon>Verrucomicrobiales</taxon>
        <taxon>Verrucomicrobiaceae</taxon>
        <taxon>Sulfuriroseicoccus</taxon>
    </lineage>
</organism>
<dbReference type="GO" id="GO:0016020">
    <property type="term" value="C:membrane"/>
    <property type="evidence" value="ECO:0007669"/>
    <property type="project" value="InterPro"/>
</dbReference>
<evidence type="ECO:0000313" key="3">
    <source>
        <dbReference type="EMBL" id="QQL45589.1"/>
    </source>
</evidence>
<gene>
    <name evidence="3" type="ORF">G3M56_003090</name>
</gene>
<dbReference type="Gene3D" id="3.60.40.10">
    <property type="entry name" value="PPM-type phosphatase domain"/>
    <property type="match status" value="1"/>
</dbReference>
<dbReference type="PANTHER" id="PTHR43156">
    <property type="entry name" value="STAGE II SPORULATION PROTEIN E-RELATED"/>
    <property type="match status" value="1"/>
</dbReference>
<name>A0A6B3L4E2_9BACT</name>
<dbReference type="Gene3D" id="6.10.340.10">
    <property type="match status" value="1"/>
</dbReference>
<dbReference type="SMART" id="SM00331">
    <property type="entry name" value="PP2C_SIG"/>
    <property type="match status" value="1"/>
</dbReference>
<dbReference type="InterPro" id="IPR001932">
    <property type="entry name" value="PPM-type_phosphatase-like_dom"/>
</dbReference>
<reference evidence="3 4" key="1">
    <citation type="submission" date="2020-12" db="EMBL/GenBank/DDBJ databases">
        <title>Sulforoseuscoccus oceanibium gen. nov., sp. nov., a representative of the phylum Verrucomicrobia with special cytoplasmic membrane, and proposal of Sulforoseuscoccusaceae fam. nov.</title>
        <authorList>
            <person name="Xi F."/>
        </authorList>
    </citation>
    <scope>NUCLEOTIDE SEQUENCE [LARGE SCALE GENOMIC DNA]</scope>
    <source>
        <strain evidence="3 4">T37</strain>
    </source>
</reference>
<dbReference type="Pfam" id="PF07228">
    <property type="entry name" value="SpoIIE"/>
    <property type="match status" value="1"/>
</dbReference>
<dbReference type="KEGG" id="soa:G3M56_003090"/>
<keyword evidence="4" id="KW-1185">Reference proteome</keyword>
<dbReference type="SMART" id="SM00304">
    <property type="entry name" value="HAMP"/>
    <property type="match status" value="1"/>
</dbReference>
<proteinExistence type="predicted"/>
<dbReference type="CDD" id="cd06225">
    <property type="entry name" value="HAMP"/>
    <property type="match status" value="1"/>
</dbReference>
<dbReference type="EMBL" id="CP066776">
    <property type="protein sequence ID" value="QQL45589.1"/>
    <property type="molecule type" value="Genomic_DNA"/>
</dbReference>